<dbReference type="SUPFAM" id="SSF51735">
    <property type="entry name" value="NAD(P)-binding Rossmann-fold domains"/>
    <property type="match status" value="1"/>
</dbReference>
<dbReference type="STRING" id="1450537.A0A395HL96"/>
<dbReference type="Proteomes" id="UP000248961">
    <property type="component" value="Unassembled WGS sequence"/>
</dbReference>
<protein>
    <submittedName>
        <fullName evidence="3">NAD(P)-binding protein</fullName>
    </submittedName>
</protein>
<dbReference type="VEuPathDB" id="FungiDB:BO97DRAFT_330763"/>
<dbReference type="GeneID" id="37195632"/>
<dbReference type="GO" id="GO:0016616">
    <property type="term" value="F:oxidoreductase activity, acting on the CH-OH group of donors, NAD or NADP as acceptor"/>
    <property type="evidence" value="ECO:0007669"/>
    <property type="project" value="TreeGrafter"/>
</dbReference>
<accession>A0A395HL96</accession>
<name>A0A395HL96_ASPHC</name>
<evidence type="ECO:0000313" key="4">
    <source>
        <dbReference type="Proteomes" id="UP000248961"/>
    </source>
</evidence>
<dbReference type="EMBL" id="KZ824312">
    <property type="protein sequence ID" value="RAL08540.1"/>
    <property type="molecule type" value="Genomic_DNA"/>
</dbReference>
<dbReference type="InterPro" id="IPR002347">
    <property type="entry name" value="SDR_fam"/>
</dbReference>
<reference evidence="3 4" key="1">
    <citation type="submission" date="2018-02" db="EMBL/GenBank/DDBJ databases">
        <title>The genomes of Aspergillus section Nigri reveals drivers in fungal speciation.</title>
        <authorList>
            <consortium name="DOE Joint Genome Institute"/>
            <person name="Vesth T.C."/>
            <person name="Nybo J."/>
            <person name="Theobald S."/>
            <person name="Brandl J."/>
            <person name="Frisvad J.C."/>
            <person name="Nielsen K.F."/>
            <person name="Lyhne E.K."/>
            <person name="Kogle M.E."/>
            <person name="Kuo A."/>
            <person name="Riley R."/>
            <person name="Clum A."/>
            <person name="Nolan M."/>
            <person name="Lipzen A."/>
            <person name="Salamov A."/>
            <person name="Henrissat B."/>
            <person name="Wiebenga A."/>
            <person name="De vries R.P."/>
            <person name="Grigoriev I.V."/>
            <person name="Mortensen U.H."/>
            <person name="Andersen M.R."/>
            <person name="Baker S.E."/>
        </authorList>
    </citation>
    <scope>NUCLEOTIDE SEQUENCE [LARGE SCALE GENOMIC DNA]</scope>
    <source>
        <strain evidence="3 4">CBS 101889</strain>
    </source>
</reference>
<proteinExistence type="inferred from homology"/>
<sequence>MILDGFALVTGAGSGISRDIALAYAASGAAGVAFADIDLKNAERVSAESKAVATNPDFRALVLPVDVSLEQSVEQMMSEVVASFGRIDYAVNSAGIGVQHPAEVSETSLSKFDAFFSVNVRGTVIFTKVVSRAMKLQTRKTISGRNGT</sequence>
<dbReference type="Pfam" id="PF00106">
    <property type="entry name" value="adh_short"/>
    <property type="match status" value="1"/>
</dbReference>
<dbReference type="CDD" id="cd05233">
    <property type="entry name" value="SDR_c"/>
    <property type="match status" value="1"/>
</dbReference>
<keyword evidence="2" id="KW-0521">NADP</keyword>
<dbReference type="PANTHER" id="PTHR42760">
    <property type="entry name" value="SHORT-CHAIN DEHYDROGENASES/REDUCTASES FAMILY MEMBER"/>
    <property type="match status" value="1"/>
</dbReference>
<dbReference type="OrthoDB" id="5840532at2759"/>
<dbReference type="Gene3D" id="3.40.50.720">
    <property type="entry name" value="NAD(P)-binding Rossmann-like Domain"/>
    <property type="match status" value="1"/>
</dbReference>
<evidence type="ECO:0000256" key="1">
    <source>
        <dbReference type="ARBA" id="ARBA00006484"/>
    </source>
</evidence>
<feature type="non-terminal residue" evidence="3">
    <location>
        <position position="148"/>
    </location>
</feature>
<gene>
    <name evidence="3" type="ORF">BO97DRAFT_330763</name>
</gene>
<dbReference type="RefSeq" id="XP_025547694.1">
    <property type="nucleotide sequence ID" value="XM_025691343.1"/>
</dbReference>
<evidence type="ECO:0000256" key="2">
    <source>
        <dbReference type="ARBA" id="ARBA00022857"/>
    </source>
</evidence>
<organism evidence="3 4">
    <name type="scientific">Aspergillus homomorphus (strain CBS 101889)</name>
    <dbReference type="NCBI Taxonomy" id="1450537"/>
    <lineage>
        <taxon>Eukaryota</taxon>
        <taxon>Fungi</taxon>
        <taxon>Dikarya</taxon>
        <taxon>Ascomycota</taxon>
        <taxon>Pezizomycotina</taxon>
        <taxon>Eurotiomycetes</taxon>
        <taxon>Eurotiomycetidae</taxon>
        <taxon>Eurotiales</taxon>
        <taxon>Aspergillaceae</taxon>
        <taxon>Aspergillus</taxon>
        <taxon>Aspergillus subgen. Circumdati</taxon>
    </lineage>
</organism>
<dbReference type="PRINTS" id="PR00081">
    <property type="entry name" value="GDHRDH"/>
</dbReference>
<keyword evidence="4" id="KW-1185">Reference proteome</keyword>
<dbReference type="AlphaFoldDB" id="A0A395HL96"/>
<dbReference type="InterPro" id="IPR036291">
    <property type="entry name" value="NAD(P)-bd_dom_sf"/>
</dbReference>
<evidence type="ECO:0000313" key="3">
    <source>
        <dbReference type="EMBL" id="RAL08540.1"/>
    </source>
</evidence>
<comment type="similarity">
    <text evidence="1">Belongs to the short-chain dehydrogenases/reductases (SDR) family.</text>
</comment>